<evidence type="ECO:0000313" key="1">
    <source>
        <dbReference type="EMBL" id="ACM28746.1"/>
    </source>
</evidence>
<dbReference type="AlphaFoldDB" id="B9JM32"/>
<dbReference type="HOGENOM" id="CLU_2598235_0_0_5"/>
<dbReference type="EMBL" id="CP000629">
    <property type="protein sequence ID" value="ACM28746.1"/>
    <property type="molecule type" value="Genomic_DNA"/>
</dbReference>
<sequence>MKPEITWPLIRLDPSIMMIDLFRDPGPPIRYDIVDGPIALQIGRMAMLASALLKSPAFVIFLENTLPLGKISSTALLIK</sequence>
<evidence type="ECO:0000313" key="2">
    <source>
        <dbReference type="Proteomes" id="UP000001600"/>
    </source>
</evidence>
<dbReference type="Proteomes" id="UP000001600">
    <property type="component" value="Chromosome 2"/>
</dbReference>
<protein>
    <submittedName>
        <fullName evidence="1">Uncharacterized protein</fullName>
    </submittedName>
</protein>
<reference evidence="1 2" key="1">
    <citation type="journal article" date="2009" name="J. Bacteriol.">
        <title>Genome sequences of three Agrobacterium biovars help elucidate the evolution of multichromosome genomes in bacteria.</title>
        <authorList>
            <person name="Slater S.C."/>
            <person name="Goldman B.S."/>
            <person name="Goodner B."/>
            <person name="Setubal J.C."/>
            <person name="Farrand S.K."/>
            <person name="Nester E.W."/>
            <person name="Burr T.J."/>
            <person name="Banta L."/>
            <person name="Dickerman A.W."/>
            <person name="Paulsen I."/>
            <person name="Otten L."/>
            <person name="Suen G."/>
            <person name="Welch R."/>
            <person name="Almeida N.F."/>
            <person name="Arnold F."/>
            <person name="Burton O.T."/>
            <person name="Du Z."/>
            <person name="Ewing A."/>
            <person name="Godsy E."/>
            <person name="Heisel S."/>
            <person name="Houmiel K.L."/>
            <person name="Jhaveri J."/>
            <person name="Lu J."/>
            <person name="Miller N.M."/>
            <person name="Norton S."/>
            <person name="Chen Q."/>
            <person name="Phoolcharoen W."/>
            <person name="Ohlin V."/>
            <person name="Ondrusek D."/>
            <person name="Pride N."/>
            <person name="Stricklin S.L."/>
            <person name="Sun J."/>
            <person name="Wheeler C."/>
            <person name="Wilson L."/>
            <person name="Zhu H."/>
            <person name="Wood D.W."/>
        </authorList>
    </citation>
    <scope>NUCLEOTIDE SEQUENCE [LARGE SCALE GENOMIC DNA]</scope>
    <source>
        <strain evidence="2">K84 / ATCC BAA-868</strain>
    </source>
</reference>
<name>B9JM32_RHIR8</name>
<organism evidence="1 2">
    <name type="scientific">Rhizobium rhizogenes (strain K84 / ATCC BAA-868)</name>
    <name type="common">Agrobacterium radiobacter</name>
    <dbReference type="NCBI Taxonomy" id="311403"/>
    <lineage>
        <taxon>Bacteria</taxon>
        <taxon>Pseudomonadati</taxon>
        <taxon>Pseudomonadota</taxon>
        <taxon>Alphaproteobacteria</taxon>
        <taxon>Hyphomicrobiales</taxon>
        <taxon>Rhizobiaceae</taxon>
        <taxon>Rhizobium/Agrobacterium group</taxon>
        <taxon>Rhizobium</taxon>
    </lineage>
</organism>
<gene>
    <name evidence="1" type="ordered locus">Arad_7193</name>
</gene>
<dbReference type="RefSeq" id="WP_012649199.1">
    <property type="nucleotide sequence ID" value="NC_011983.1"/>
</dbReference>
<accession>B9JM32</accession>
<dbReference type="KEGG" id="ara:Arad_7193"/>
<proteinExistence type="predicted"/>